<evidence type="ECO:0000256" key="4">
    <source>
        <dbReference type="ARBA" id="ARBA00023239"/>
    </source>
</evidence>
<dbReference type="GO" id="GO:0004852">
    <property type="term" value="F:uroporphyrinogen-III synthase activity"/>
    <property type="evidence" value="ECO:0007669"/>
    <property type="project" value="UniProtKB-UniRule"/>
</dbReference>
<dbReference type="GeneID" id="36837725"/>
<protein>
    <recommendedName>
        <fullName evidence="3 7">Uroporphyrinogen-III synthase</fullName>
        <ecNumber evidence="3 7">4.2.1.75</ecNumber>
    </recommendedName>
</protein>
<keyword evidence="10" id="KW-1185">Reference proteome</keyword>
<dbReference type="InterPro" id="IPR039793">
    <property type="entry name" value="UROS/Hem4"/>
</dbReference>
<dbReference type="InterPro" id="IPR003754">
    <property type="entry name" value="4pyrrol_synth_uPrphyn_synth"/>
</dbReference>
<dbReference type="SUPFAM" id="SSF69618">
    <property type="entry name" value="HemD-like"/>
    <property type="match status" value="1"/>
</dbReference>
<name>A0A2U9IMU2_9CREN</name>
<dbReference type="Proteomes" id="UP000248410">
    <property type="component" value="Chromosome"/>
</dbReference>
<dbReference type="InterPro" id="IPR036108">
    <property type="entry name" value="4pyrrol_syn_uPrphyn_synt_sf"/>
</dbReference>
<comment type="catalytic activity">
    <reaction evidence="6 7">
        <text>hydroxymethylbilane = uroporphyrinogen III + H2O</text>
        <dbReference type="Rhea" id="RHEA:18965"/>
        <dbReference type="ChEBI" id="CHEBI:15377"/>
        <dbReference type="ChEBI" id="CHEBI:57308"/>
        <dbReference type="ChEBI" id="CHEBI:57845"/>
        <dbReference type="EC" id="4.2.1.75"/>
    </reaction>
</comment>
<gene>
    <name evidence="9" type="ORF">DFR86_07110</name>
</gene>
<dbReference type="PANTHER" id="PTHR38042:SF1">
    <property type="entry name" value="UROPORPHYRINOGEN-III SYNTHASE, CHLOROPLASTIC"/>
    <property type="match status" value="1"/>
</dbReference>
<accession>A0A2U9IMU2</accession>
<evidence type="ECO:0000313" key="9">
    <source>
        <dbReference type="EMBL" id="AWR97342.1"/>
    </source>
</evidence>
<dbReference type="Gene3D" id="3.40.50.10090">
    <property type="match status" value="2"/>
</dbReference>
<keyword evidence="5 7" id="KW-0627">Porphyrin biosynthesis</keyword>
<evidence type="ECO:0000259" key="8">
    <source>
        <dbReference type="Pfam" id="PF02602"/>
    </source>
</evidence>
<evidence type="ECO:0000256" key="5">
    <source>
        <dbReference type="ARBA" id="ARBA00023244"/>
    </source>
</evidence>
<proteinExistence type="inferred from homology"/>
<dbReference type="RefSeq" id="WP_110380232.1">
    <property type="nucleotide sequence ID" value="NZ_CP029288.2"/>
</dbReference>
<sequence>MRILFLRPEGSKVPIIPGHEVINIPLFKPVCIEYDSKKIESYESIAFTSVNAIKCFKDFDKIQNKKILSIGKSTFAELRSKGITSIFPKDYDSINLAYLALHMKIKSLLAIRSKKASEDMKNILSDKMAYDEIYDYDLILNEENVNKAIDILNCKVDVVVITSSEIAKTVAKFLKNECYKIVTIGPMTTKSLLQLRNDIQIYQSRKYDIDGIVELISEITRV</sequence>
<evidence type="ECO:0000256" key="1">
    <source>
        <dbReference type="ARBA" id="ARBA00004772"/>
    </source>
</evidence>
<dbReference type="PANTHER" id="PTHR38042">
    <property type="entry name" value="UROPORPHYRINOGEN-III SYNTHASE, CHLOROPLASTIC"/>
    <property type="match status" value="1"/>
</dbReference>
<dbReference type="KEGG" id="asul:DFR86_07110"/>
<dbReference type="EMBL" id="CP029288">
    <property type="protein sequence ID" value="AWR97342.1"/>
    <property type="molecule type" value="Genomic_DNA"/>
</dbReference>
<dbReference type="AlphaFoldDB" id="A0A2U9IMU2"/>
<feature type="domain" description="Tetrapyrrole biosynthesis uroporphyrinogen III synthase" evidence="8">
    <location>
        <begin position="18"/>
        <end position="214"/>
    </location>
</feature>
<evidence type="ECO:0000256" key="3">
    <source>
        <dbReference type="ARBA" id="ARBA00013109"/>
    </source>
</evidence>
<evidence type="ECO:0000256" key="7">
    <source>
        <dbReference type="RuleBase" id="RU366031"/>
    </source>
</evidence>
<dbReference type="EC" id="4.2.1.75" evidence="3 7"/>
<dbReference type="OrthoDB" id="36223at2157"/>
<dbReference type="Pfam" id="PF02602">
    <property type="entry name" value="HEM4"/>
    <property type="match status" value="1"/>
</dbReference>
<reference evidence="9 10" key="1">
    <citation type="submission" date="2018-05" db="EMBL/GenBank/DDBJ databases">
        <title>Complete Genome Sequences of Extremely Thermoacidophilic, Metal-Mobilizing Type-Strain Members of the Archaeal Family Sulfolobaceae: Acidianus brierleyi DSM-1651T, Acidianus sulfidivorans DSM-18786T, Metallosphaera hakonensis DSM-7519T, and Metallosphaera prunae DSM-10039T.</title>
        <authorList>
            <person name="Counts J.A."/>
            <person name="Kelly R.M."/>
        </authorList>
    </citation>
    <scope>NUCLEOTIDE SEQUENCE [LARGE SCALE GENOMIC DNA]</scope>
    <source>
        <strain evidence="9 10">JP7</strain>
    </source>
</reference>
<evidence type="ECO:0000313" key="10">
    <source>
        <dbReference type="Proteomes" id="UP000248410"/>
    </source>
</evidence>
<keyword evidence="4 7" id="KW-0456">Lyase</keyword>
<evidence type="ECO:0000256" key="2">
    <source>
        <dbReference type="ARBA" id="ARBA00008133"/>
    </source>
</evidence>
<comment type="similarity">
    <text evidence="2 7">Belongs to the uroporphyrinogen-III synthase family.</text>
</comment>
<comment type="function">
    <text evidence="7">Catalyzes cyclization of the linear tetrapyrrole, hydroxymethylbilane, to the macrocyclic uroporphyrinogen III.</text>
</comment>
<dbReference type="GO" id="GO:0006780">
    <property type="term" value="P:uroporphyrinogen III biosynthetic process"/>
    <property type="evidence" value="ECO:0007669"/>
    <property type="project" value="UniProtKB-UniRule"/>
</dbReference>
<dbReference type="CDD" id="cd06578">
    <property type="entry name" value="HemD"/>
    <property type="match status" value="1"/>
</dbReference>
<dbReference type="GO" id="GO:0006782">
    <property type="term" value="P:protoporphyrinogen IX biosynthetic process"/>
    <property type="evidence" value="ECO:0007669"/>
    <property type="project" value="UniProtKB-UniRule"/>
</dbReference>
<organism evidence="9 10">
    <name type="scientific">Acidianus sulfidivorans JP7</name>
    <dbReference type="NCBI Taxonomy" id="619593"/>
    <lineage>
        <taxon>Archaea</taxon>
        <taxon>Thermoproteota</taxon>
        <taxon>Thermoprotei</taxon>
        <taxon>Sulfolobales</taxon>
        <taxon>Sulfolobaceae</taxon>
        <taxon>Acidianus</taxon>
    </lineage>
</organism>
<comment type="pathway">
    <text evidence="1 7">Porphyrin-containing compound metabolism; protoporphyrin-IX biosynthesis; coproporphyrinogen-III from 5-aminolevulinate: step 3/4.</text>
</comment>
<evidence type="ECO:0000256" key="6">
    <source>
        <dbReference type="ARBA" id="ARBA00048617"/>
    </source>
</evidence>